<dbReference type="Proteomes" id="UP001470230">
    <property type="component" value="Unassembled WGS sequence"/>
</dbReference>
<organism evidence="2 3">
    <name type="scientific">Tritrichomonas musculus</name>
    <dbReference type="NCBI Taxonomy" id="1915356"/>
    <lineage>
        <taxon>Eukaryota</taxon>
        <taxon>Metamonada</taxon>
        <taxon>Parabasalia</taxon>
        <taxon>Tritrichomonadida</taxon>
        <taxon>Tritrichomonadidae</taxon>
        <taxon>Tritrichomonas</taxon>
    </lineage>
</organism>
<evidence type="ECO:0000313" key="3">
    <source>
        <dbReference type="Proteomes" id="UP001470230"/>
    </source>
</evidence>
<protein>
    <submittedName>
        <fullName evidence="2">Uncharacterized protein</fullName>
    </submittedName>
</protein>
<keyword evidence="3" id="KW-1185">Reference proteome</keyword>
<feature type="compositionally biased region" description="Basic and acidic residues" evidence="1">
    <location>
        <begin position="8"/>
        <end position="27"/>
    </location>
</feature>
<reference evidence="2 3" key="1">
    <citation type="submission" date="2024-04" db="EMBL/GenBank/DDBJ databases">
        <title>Tritrichomonas musculus Genome.</title>
        <authorList>
            <person name="Alves-Ferreira E."/>
            <person name="Grigg M."/>
            <person name="Lorenzi H."/>
            <person name="Galac M."/>
        </authorList>
    </citation>
    <scope>NUCLEOTIDE SEQUENCE [LARGE SCALE GENOMIC DNA]</scope>
    <source>
        <strain evidence="2 3">EAF2021</strain>
    </source>
</reference>
<sequence length="184" mass="22135">MLSNIPTDHTHQPQSEKDSPRITHSTDTEPEGEIFSNNHNNTNYHSNPNTEEKNKYEINEQVHTKWKAKNGFTRLIEKLPTYQYDIPKVSKNRRNYRDDSNLVPLNILETDNNRFVNYIDAFLHIAKHCQRYHCRFTRDNCRQYLKECYMIDFAHDEFIPILSHLSQKDFNKYFHLAQKELKYV</sequence>
<dbReference type="EMBL" id="JAPFFF010000039">
    <property type="protein sequence ID" value="KAK8842086.1"/>
    <property type="molecule type" value="Genomic_DNA"/>
</dbReference>
<evidence type="ECO:0000256" key="1">
    <source>
        <dbReference type="SAM" id="MobiDB-lite"/>
    </source>
</evidence>
<accession>A0ABR2H838</accession>
<evidence type="ECO:0000313" key="2">
    <source>
        <dbReference type="EMBL" id="KAK8842086.1"/>
    </source>
</evidence>
<feature type="region of interest" description="Disordered" evidence="1">
    <location>
        <begin position="1"/>
        <end position="51"/>
    </location>
</feature>
<comment type="caution">
    <text evidence="2">The sequence shown here is derived from an EMBL/GenBank/DDBJ whole genome shotgun (WGS) entry which is preliminary data.</text>
</comment>
<proteinExistence type="predicted"/>
<gene>
    <name evidence="2" type="ORF">M9Y10_026309</name>
</gene>
<feature type="compositionally biased region" description="Low complexity" evidence="1">
    <location>
        <begin position="36"/>
        <end position="49"/>
    </location>
</feature>
<name>A0ABR2H838_9EUKA</name>